<name>A0ABS5RH43_9MYCO</name>
<proteinExistence type="predicted"/>
<comment type="caution">
    <text evidence="3">The sequence shown here is derived from an EMBL/GenBank/DDBJ whole genome shotgun (WGS) entry which is preliminary data.</text>
</comment>
<gene>
    <name evidence="3" type="ORF">KIH27_01595</name>
</gene>
<reference evidence="3 4" key="1">
    <citation type="submission" date="2021-05" db="EMBL/GenBank/DDBJ databases">
        <title>Mycobacterium acidophilum sp. nov., an extremely acid-tolerant member of the genus Mycobacterium.</title>
        <authorList>
            <person name="Xia J."/>
        </authorList>
    </citation>
    <scope>NUCLEOTIDE SEQUENCE [LARGE SCALE GENOMIC DNA]</scope>
    <source>
        <strain evidence="3 4">M1</strain>
    </source>
</reference>
<evidence type="ECO:0000259" key="2">
    <source>
        <dbReference type="Pfam" id="PF24238"/>
    </source>
</evidence>
<sequence length="118" mass="13236">MRSGLIKALLPLMVAGAWLAPVAGAVPDPEFGKGCDTTPTGSLIDQFGYRTICDGYIREDGSWERQRIFWGRSNRVCVPTATFRRCTDLDDVPRHVYSKDVYDVRPETIPFGEPGWIE</sequence>
<keyword evidence="1" id="KW-0732">Signal</keyword>
<dbReference type="Proteomes" id="UP001519535">
    <property type="component" value="Unassembled WGS sequence"/>
</dbReference>
<keyword evidence="4" id="KW-1185">Reference proteome</keyword>
<feature type="chain" id="PRO_5046153117" description="CDGP domain-containing protein" evidence="1">
    <location>
        <begin position="26"/>
        <end position="118"/>
    </location>
</feature>
<dbReference type="RefSeq" id="WP_214091142.1">
    <property type="nucleotide sequence ID" value="NZ_JAHCLR010000001.1"/>
</dbReference>
<dbReference type="EMBL" id="JAHCLR010000001">
    <property type="protein sequence ID" value="MBS9532279.1"/>
    <property type="molecule type" value="Genomic_DNA"/>
</dbReference>
<organism evidence="3 4">
    <name type="scientific">Mycolicibacter acidiphilus</name>
    <dbReference type="NCBI Taxonomy" id="2835306"/>
    <lineage>
        <taxon>Bacteria</taxon>
        <taxon>Bacillati</taxon>
        <taxon>Actinomycetota</taxon>
        <taxon>Actinomycetes</taxon>
        <taxon>Mycobacteriales</taxon>
        <taxon>Mycobacteriaceae</taxon>
        <taxon>Mycolicibacter</taxon>
    </lineage>
</organism>
<evidence type="ECO:0000313" key="3">
    <source>
        <dbReference type="EMBL" id="MBS9532279.1"/>
    </source>
</evidence>
<feature type="domain" description="CDGP" evidence="2">
    <location>
        <begin position="34"/>
        <end position="118"/>
    </location>
</feature>
<dbReference type="InterPro" id="IPR056271">
    <property type="entry name" value="CDGP_dom"/>
</dbReference>
<feature type="signal peptide" evidence="1">
    <location>
        <begin position="1"/>
        <end position="25"/>
    </location>
</feature>
<dbReference type="Pfam" id="PF24238">
    <property type="entry name" value="CDGP"/>
    <property type="match status" value="1"/>
</dbReference>
<evidence type="ECO:0000256" key="1">
    <source>
        <dbReference type="SAM" id="SignalP"/>
    </source>
</evidence>
<evidence type="ECO:0000313" key="4">
    <source>
        <dbReference type="Proteomes" id="UP001519535"/>
    </source>
</evidence>
<accession>A0ABS5RH43</accession>
<protein>
    <recommendedName>
        <fullName evidence="2">CDGP domain-containing protein</fullName>
    </recommendedName>
</protein>